<organism evidence="1 2">
    <name type="scientific">Brachionus plicatilis</name>
    <name type="common">Marine rotifer</name>
    <name type="synonym">Brachionus muelleri</name>
    <dbReference type="NCBI Taxonomy" id="10195"/>
    <lineage>
        <taxon>Eukaryota</taxon>
        <taxon>Metazoa</taxon>
        <taxon>Spiralia</taxon>
        <taxon>Gnathifera</taxon>
        <taxon>Rotifera</taxon>
        <taxon>Eurotatoria</taxon>
        <taxon>Monogononta</taxon>
        <taxon>Pseudotrocha</taxon>
        <taxon>Ploima</taxon>
        <taxon>Brachionidae</taxon>
        <taxon>Brachionus</taxon>
    </lineage>
</organism>
<dbReference type="EMBL" id="REGN01004511">
    <property type="protein sequence ID" value="RNA17184.1"/>
    <property type="molecule type" value="Genomic_DNA"/>
</dbReference>
<protein>
    <submittedName>
        <fullName evidence="1">Uncharacterized protein</fullName>
    </submittedName>
</protein>
<evidence type="ECO:0000313" key="1">
    <source>
        <dbReference type="EMBL" id="RNA17184.1"/>
    </source>
</evidence>
<keyword evidence="2" id="KW-1185">Reference proteome</keyword>
<proteinExistence type="predicted"/>
<reference evidence="1 2" key="1">
    <citation type="journal article" date="2018" name="Sci. Rep.">
        <title>Genomic signatures of local adaptation to the degree of environmental predictability in rotifers.</title>
        <authorList>
            <person name="Franch-Gras L."/>
            <person name="Hahn C."/>
            <person name="Garcia-Roger E.M."/>
            <person name="Carmona M.J."/>
            <person name="Serra M."/>
            <person name="Gomez A."/>
        </authorList>
    </citation>
    <scope>NUCLEOTIDE SEQUENCE [LARGE SCALE GENOMIC DNA]</scope>
    <source>
        <strain evidence="1">HYR1</strain>
    </source>
</reference>
<gene>
    <name evidence="1" type="ORF">BpHYR1_031191</name>
</gene>
<accession>A0A3M7R1D3</accession>
<dbReference type="Proteomes" id="UP000276133">
    <property type="component" value="Unassembled WGS sequence"/>
</dbReference>
<sequence>MVCNAGSISSHLSPL</sequence>
<name>A0A3M7R1D3_BRAPC</name>
<comment type="caution">
    <text evidence="1">The sequence shown here is derived from an EMBL/GenBank/DDBJ whole genome shotgun (WGS) entry which is preliminary data.</text>
</comment>
<evidence type="ECO:0000313" key="2">
    <source>
        <dbReference type="Proteomes" id="UP000276133"/>
    </source>
</evidence>